<name>A7MGK9_CROS8</name>
<organism evidence="1 2">
    <name type="scientific">Cronobacter sakazakii (strain ATCC BAA-894)</name>
    <name type="common">Enterobacter sakazakii</name>
    <dbReference type="NCBI Taxonomy" id="290339"/>
    <lineage>
        <taxon>Bacteria</taxon>
        <taxon>Pseudomonadati</taxon>
        <taxon>Pseudomonadota</taxon>
        <taxon>Gammaproteobacteria</taxon>
        <taxon>Enterobacterales</taxon>
        <taxon>Enterobacteriaceae</taxon>
        <taxon>Cronobacter</taxon>
    </lineage>
</organism>
<dbReference type="AlphaFoldDB" id="A7MGK9"/>
<dbReference type="Proteomes" id="UP000000260">
    <property type="component" value="Chromosome"/>
</dbReference>
<proteinExistence type="predicted"/>
<evidence type="ECO:0000313" key="2">
    <source>
        <dbReference type="Proteomes" id="UP000000260"/>
    </source>
</evidence>
<protein>
    <recommendedName>
        <fullName evidence="3">DNA replication protein</fullName>
    </recommendedName>
</protein>
<dbReference type="Pfam" id="PF06992">
    <property type="entry name" value="Phage_lambda_P"/>
    <property type="match status" value="1"/>
</dbReference>
<evidence type="ECO:0000313" key="1">
    <source>
        <dbReference type="EMBL" id="ABU76869.1"/>
    </source>
</evidence>
<gene>
    <name evidence="1" type="ordered locus">ESA_01615</name>
</gene>
<dbReference type="KEGG" id="esa:ESA_01615"/>
<dbReference type="GO" id="GO:0006270">
    <property type="term" value="P:DNA replication initiation"/>
    <property type="evidence" value="ECO:0007669"/>
    <property type="project" value="InterPro"/>
</dbReference>
<sequence length="248" mass="28287">MSEQLIQAIAHRDSQTLARLASKYQPAQERTAKSVVNTEAERLVDSLFRQLKQVFPASAATNLRTDTDEAVAKQQWIMAFAENGITSREQLSAGMKKARASLSPFWPSPGQFIQWCKEGGAIQALLPSVDELVEMVHVYCARRGYYESPEHYPWKHYSYYWMVTALYNGMRTYCWSETELANQAGYEIKKMANRIKSGEKIPKPRTLIRSNTSGKPLSREEGLAKLAELRVKFGLLHRKEQVKKQAII</sequence>
<keyword evidence="2" id="KW-1185">Reference proteome</keyword>
<dbReference type="EMBL" id="CP000783">
    <property type="protein sequence ID" value="ABU76869.1"/>
    <property type="molecule type" value="Genomic_DNA"/>
</dbReference>
<reference evidence="1 2" key="1">
    <citation type="journal article" date="2010" name="PLoS ONE">
        <title>Genome sequence of Cronobacter sakazakii BAA-894 and comparative genomic hybridization analysis with other Cronobacter species.</title>
        <authorList>
            <person name="Kucerova E."/>
            <person name="Clifton S.W."/>
            <person name="Xia X.Q."/>
            <person name="Long F."/>
            <person name="Porwollik S."/>
            <person name="Fulton L."/>
            <person name="Fronick C."/>
            <person name="Minx P."/>
            <person name="Kyung K."/>
            <person name="Warren W."/>
            <person name="Fulton R."/>
            <person name="Feng D."/>
            <person name="Wollam A."/>
            <person name="Shah N."/>
            <person name="Bhonagiri V."/>
            <person name="Nash W.E."/>
            <person name="Hallsworth-Pepin K."/>
            <person name="Wilson R.K."/>
            <person name="McClelland M."/>
            <person name="Forsythe S.J."/>
        </authorList>
    </citation>
    <scope>NUCLEOTIDE SEQUENCE [LARGE SCALE GENOMIC DNA]</scope>
    <source>
        <strain evidence="1 2">ATCC BAA-894</strain>
    </source>
</reference>
<evidence type="ECO:0008006" key="3">
    <source>
        <dbReference type="Google" id="ProtNLM"/>
    </source>
</evidence>
<dbReference type="HOGENOM" id="CLU_079822_0_0_6"/>
<dbReference type="InterPro" id="IPR009731">
    <property type="entry name" value="P-like"/>
</dbReference>
<accession>A7MGK9</accession>
<dbReference type="RefSeq" id="WP_012124600.1">
    <property type="nucleotide sequence ID" value="NC_009778.1"/>
</dbReference>